<evidence type="ECO:0000256" key="1">
    <source>
        <dbReference type="SAM" id="MobiDB-lite"/>
    </source>
</evidence>
<dbReference type="AlphaFoldDB" id="A0A9Q0FJT8"/>
<keyword evidence="3" id="KW-1185">Reference proteome</keyword>
<reference evidence="2" key="2">
    <citation type="journal article" date="2023" name="Plants (Basel)">
        <title>Annotation of the Turnera subulata (Passifloraceae) Draft Genome Reveals the S-Locus Evolved after the Divergence of Turneroideae from Passifloroideae in a Stepwise Manner.</title>
        <authorList>
            <person name="Henning P.M."/>
            <person name="Roalson E.H."/>
            <person name="Mir W."/>
            <person name="McCubbin A.G."/>
            <person name="Shore J.S."/>
        </authorList>
    </citation>
    <scope>NUCLEOTIDE SEQUENCE</scope>
    <source>
        <strain evidence="2">F60SS</strain>
    </source>
</reference>
<name>A0A9Q0FJT8_9ROSI</name>
<protein>
    <recommendedName>
        <fullName evidence="4">DUF1645 domain-containing protein</fullName>
    </recommendedName>
</protein>
<proteinExistence type="predicted"/>
<evidence type="ECO:0000313" key="2">
    <source>
        <dbReference type="EMBL" id="KAJ4832718.1"/>
    </source>
</evidence>
<feature type="compositionally biased region" description="Low complexity" evidence="1">
    <location>
        <begin position="154"/>
        <end position="164"/>
    </location>
</feature>
<organism evidence="2 3">
    <name type="scientific">Turnera subulata</name>
    <dbReference type="NCBI Taxonomy" id="218843"/>
    <lineage>
        <taxon>Eukaryota</taxon>
        <taxon>Viridiplantae</taxon>
        <taxon>Streptophyta</taxon>
        <taxon>Embryophyta</taxon>
        <taxon>Tracheophyta</taxon>
        <taxon>Spermatophyta</taxon>
        <taxon>Magnoliopsida</taxon>
        <taxon>eudicotyledons</taxon>
        <taxon>Gunneridae</taxon>
        <taxon>Pentapetalae</taxon>
        <taxon>rosids</taxon>
        <taxon>fabids</taxon>
        <taxon>Malpighiales</taxon>
        <taxon>Passifloraceae</taxon>
        <taxon>Turnera</taxon>
    </lineage>
</organism>
<evidence type="ECO:0008006" key="4">
    <source>
        <dbReference type="Google" id="ProtNLM"/>
    </source>
</evidence>
<sequence>MQASSPLITLSPSSPSFNSYSSGKLAEIAARVVQEFATESDTTDDQDCIFSWNPDDDDNHCIHHHHFPVGFRQEEEVTDNKVEERHRNEEELDDDDNNDNDDDDDEDFEFAVSSSTDIDSFSISAEDIFYNGQIRPIYPLFDTNLLLNHEEEPPAAVSSSPKPSAGEHVPNDGGKTFKPRRPPLRKLFSDENESQHSCSSSEADELDRLAPGTYCVWTPKKPPSAAAGSTCKKSSSTGSSKRWKFRDLLYRSNSDGKDTFVFLTPPAPLKTTKGNNNNKIISDLHHHQEGITNNNNKEKEMKVKRGIEEHYVRNRAIKEGDKRRSFLPYRQDLVGFLSNANGVSRNLHPF</sequence>
<feature type="compositionally biased region" description="Basic and acidic residues" evidence="1">
    <location>
        <begin position="72"/>
        <end position="89"/>
    </location>
</feature>
<dbReference type="EMBL" id="JAKUCV010005094">
    <property type="protein sequence ID" value="KAJ4832718.1"/>
    <property type="molecule type" value="Genomic_DNA"/>
</dbReference>
<reference evidence="2" key="1">
    <citation type="submission" date="2022-02" db="EMBL/GenBank/DDBJ databases">
        <authorList>
            <person name="Henning P.M."/>
            <person name="McCubbin A.G."/>
            <person name="Shore J.S."/>
        </authorList>
    </citation>
    <scope>NUCLEOTIDE SEQUENCE</scope>
    <source>
        <strain evidence="2">F60SS</strain>
        <tissue evidence="2">Leaves</tissue>
    </source>
</reference>
<feature type="region of interest" description="Disordered" evidence="1">
    <location>
        <begin position="1"/>
        <end position="21"/>
    </location>
</feature>
<feature type="compositionally biased region" description="Acidic residues" evidence="1">
    <location>
        <begin position="90"/>
        <end position="108"/>
    </location>
</feature>
<dbReference type="Proteomes" id="UP001141552">
    <property type="component" value="Unassembled WGS sequence"/>
</dbReference>
<dbReference type="PANTHER" id="PTHR33095:SF23">
    <property type="entry name" value="DUF1645 FAMILY PROTEIN"/>
    <property type="match status" value="1"/>
</dbReference>
<feature type="region of interest" description="Disordered" evidence="1">
    <location>
        <begin position="72"/>
        <end position="108"/>
    </location>
</feature>
<dbReference type="OrthoDB" id="666789at2759"/>
<comment type="caution">
    <text evidence="2">The sequence shown here is derived from an EMBL/GenBank/DDBJ whole genome shotgun (WGS) entry which is preliminary data.</text>
</comment>
<dbReference type="InterPro" id="IPR012442">
    <property type="entry name" value="DUF1645_plant"/>
</dbReference>
<dbReference type="PANTHER" id="PTHR33095">
    <property type="entry name" value="OS07G0619500 PROTEIN"/>
    <property type="match status" value="1"/>
</dbReference>
<accession>A0A9Q0FJT8</accession>
<feature type="region of interest" description="Disordered" evidence="1">
    <location>
        <begin position="151"/>
        <end position="205"/>
    </location>
</feature>
<evidence type="ECO:0000313" key="3">
    <source>
        <dbReference type="Proteomes" id="UP001141552"/>
    </source>
</evidence>
<gene>
    <name evidence="2" type="ORF">Tsubulata_042810</name>
</gene>
<dbReference type="Pfam" id="PF07816">
    <property type="entry name" value="DUF1645"/>
    <property type="match status" value="1"/>
</dbReference>